<accession>A0A2S6ISE4</accession>
<name>A0A2S6ISE4_9FLAO</name>
<keyword evidence="3" id="KW-1185">Reference proteome</keyword>
<dbReference type="PANTHER" id="PTHR31435">
    <property type="entry name" value="PROTEIN NATD1"/>
    <property type="match status" value="1"/>
</dbReference>
<dbReference type="CDD" id="cd04301">
    <property type="entry name" value="NAT_SF"/>
    <property type="match status" value="1"/>
</dbReference>
<dbReference type="PANTHER" id="PTHR31435:SF10">
    <property type="entry name" value="BSR4717 PROTEIN"/>
    <property type="match status" value="1"/>
</dbReference>
<reference evidence="2 3" key="1">
    <citation type="submission" date="2018-02" db="EMBL/GenBank/DDBJ databases">
        <title>Genomic Encyclopedia of Archaeal and Bacterial Type Strains, Phase II (KMG-II): from individual species to whole genera.</title>
        <authorList>
            <person name="Goeker M."/>
        </authorList>
    </citation>
    <scope>NUCLEOTIDE SEQUENCE [LARGE SCALE GENOMIC DNA]</scope>
    <source>
        <strain evidence="2 3">DSM 16809</strain>
    </source>
</reference>
<dbReference type="SUPFAM" id="SSF55729">
    <property type="entry name" value="Acyl-CoA N-acyltransferases (Nat)"/>
    <property type="match status" value="1"/>
</dbReference>
<dbReference type="InterPro" id="IPR045057">
    <property type="entry name" value="Gcn5-rel_NAT"/>
</dbReference>
<dbReference type="RefSeq" id="WP_104514604.1">
    <property type="nucleotide sequence ID" value="NZ_MQVW01000027.1"/>
</dbReference>
<dbReference type="PROSITE" id="PS51729">
    <property type="entry name" value="GNAT_YJDJ"/>
    <property type="match status" value="1"/>
</dbReference>
<organism evidence="2 3">
    <name type="scientific">Nonlabens xylanidelens</name>
    <dbReference type="NCBI Taxonomy" id="191564"/>
    <lineage>
        <taxon>Bacteria</taxon>
        <taxon>Pseudomonadati</taxon>
        <taxon>Bacteroidota</taxon>
        <taxon>Flavobacteriia</taxon>
        <taxon>Flavobacteriales</taxon>
        <taxon>Flavobacteriaceae</taxon>
        <taxon>Nonlabens</taxon>
    </lineage>
</organism>
<dbReference type="Gene3D" id="3.40.630.30">
    <property type="match status" value="1"/>
</dbReference>
<dbReference type="InterPro" id="IPR031165">
    <property type="entry name" value="GNAT_YJDJ"/>
</dbReference>
<sequence length="93" mass="10654">MTTIQHNENDSRGIFYLKEDDKTIGELTYSLQDNVMTIDHTEVESAHEGNGLGTKLITESYEFAKEKGRKINPLCPFAEVLFDQNESWSDVRI</sequence>
<comment type="caution">
    <text evidence="2">The sequence shown here is derived from an EMBL/GenBank/DDBJ whole genome shotgun (WGS) entry which is preliminary data.</text>
</comment>
<dbReference type="Proteomes" id="UP000239002">
    <property type="component" value="Unassembled WGS sequence"/>
</dbReference>
<evidence type="ECO:0000259" key="1">
    <source>
        <dbReference type="PROSITE" id="PS51729"/>
    </source>
</evidence>
<protein>
    <recommendedName>
        <fullName evidence="1">N-acetyltransferase domain-containing protein</fullName>
    </recommendedName>
</protein>
<proteinExistence type="predicted"/>
<dbReference type="InterPro" id="IPR016181">
    <property type="entry name" value="Acyl_CoA_acyltransferase"/>
</dbReference>
<evidence type="ECO:0000313" key="2">
    <source>
        <dbReference type="EMBL" id="PPK97090.1"/>
    </source>
</evidence>
<dbReference type="EMBL" id="PTJE01000001">
    <property type="protein sequence ID" value="PPK97090.1"/>
    <property type="molecule type" value="Genomic_DNA"/>
</dbReference>
<dbReference type="OrthoDB" id="9793389at2"/>
<feature type="domain" description="N-acetyltransferase" evidence="1">
    <location>
        <begin position="7"/>
        <end position="93"/>
    </location>
</feature>
<gene>
    <name evidence="2" type="ORF">LY01_00917</name>
</gene>
<dbReference type="Pfam" id="PF14542">
    <property type="entry name" value="Acetyltransf_CG"/>
    <property type="match status" value="1"/>
</dbReference>
<evidence type="ECO:0000313" key="3">
    <source>
        <dbReference type="Proteomes" id="UP000239002"/>
    </source>
</evidence>
<dbReference type="AlphaFoldDB" id="A0A2S6ISE4"/>